<dbReference type="PANTHER" id="PTHR21847:SF1">
    <property type="entry name" value="EF-HAND CALCIUM-BINDING DOMAIN-CONTAINING PROTEIN 10"/>
    <property type="match status" value="1"/>
</dbReference>
<organism evidence="2 3">
    <name type="scientific">Heterocephalus glaber</name>
    <name type="common">Naked mole rat</name>
    <dbReference type="NCBI Taxonomy" id="10181"/>
    <lineage>
        <taxon>Eukaryota</taxon>
        <taxon>Metazoa</taxon>
        <taxon>Chordata</taxon>
        <taxon>Craniata</taxon>
        <taxon>Vertebrata</taxon>
        <taxon>Euteleostomi</taxon>
        <taxon>Mammalia</taxon>
        <taxon>Eutheria</taxon>
        <taxon>Euarchontoglires</taxon>
        <taxon>Glires</taxon>
        <taxon>Rodentia</taxon>
        <taxon>Hystricomorpha</taxon>
        <taxon>Bathyergidae</taxon>
        <taxon>Heterocephalus</taxon>
    </lineage>
</organism>
<evidence type="ECO:0000313" key="3">
    <source>
        <dbReference type="RefSeq" id="XP_004839749.1"/>
    </source>
</evidence>
<dbReference type="InterPro" id="IPR039879">
    <property type="entry name" value="EFC10"/>
</dbReference>
<dbReference type="Proteomes" id="UP000694906">
    <property type="component" value="Unplaced"/>
</dbReference>
<dbReference type="InterPro" id="IPR049760">
    <property type="entry name" value="DD_EFCAB10"/>
</dbReference>
<dbReference type="RefSeq" id="XP_004839749.1">
    <property type="nucleotide sequence ID" value="XM_004839692.3"/>
</dbReference>
<dbReference type="InterPro" id="IPR056587">
    <property type="entry name" value="EF_EFCAB10_C"/>
</dbReference>
<accession>A0AAX6NYJ6</accession>
<name>A0AAX6NYJ6_HETGA</name>
<evidence type="ECO:0000313" key="2">
    <source>
        <dbReference type="Proteomes" id="UP000694906"/>
    </source>
</evidence>
<dbReference type="Pfam" id="PF24548">
    <property type="entry name" value="EF_EFCAB10_C"/>
    <property type="match status" value="1"/>
</dbReference>
<dbReference type="GO" id="GO:0005509">
    <property type="term" value="F:calcium ion binding"/>
    <property type="evidence" value="ECO:0007669"/>
    <property type="project" value="InterPro"/>
</dbReference>
<dbReference type="PANTHER" id="PTHR21847">
    <property type="entry name" value="EF-HAND CALCIUM-BINDING DOMAIN-CONTAINING PROTEIN 10"/>
    <property type="match status" value="1"/>
</dbReference>
<dbReference type="InterPro" id="IPR002048">
    <property type="entry name" value="EF_hand_dom"/>
</dbReference>
<evidence type="ECO:0000259" key="1">
    <source>
        <dbReference type="PROSITE" id="PS50222"/>
    </source>
</evidence>
<dbReference type="SUPFAM" id="SSF47391">
    <property type="entry name" value="Dimerization-anchoring domain of cAMP-dependent PK regulatory subunit"/>
    <property type="match status" value="1"/>
</dbReference>
<dbReference type="CDD" id="cd22976">
    <property type="entry name" value="DD_EFCAB10"/>
    <property type="match status" value="1"/>
</dbReference>
<dbReference type="SUPFAM" id="SSF47473">
    <property type="entry name" value="EF-hand"/>
    <property type="match status" value="1"/>
</dbReference>
<gene>
    <name evidence="3" type="primary">LOC101713645</name>
</gene>
<dbReference type="PROSITE" id="PS50222">
    <property type="entry name" value="EF_HAND_2"/>
    <property type="match status" value="1"/>
</dbReference>
<reference evidence="3" key="1">
    <citation type="submission" date="2025-08" db="UniProtKB">
        <authorList>
            <consortium name="RefSeq"/>
        </authorList>
    </citation>
    <scope>IDENTIFICATION</scope>
</reference>
<dbReference type="KEGG" id="hgl:101713645"/>
<protein>
    <submittedName>
        <fullName evidence="3">EF-hand calcium-binding domain-containing protein 10-like isoform X1</fullName>
    </submittedName>
</protein>
<sequence length="157" mass="17849">MEAVESRELQARNYLEKHRIMELLNHLTSVLLFIRPPKPREYLISLLERLRLAKATGIRFPFFMNNSNIVAMFDMMDPSGKGTISFAQYKEALKNLDLCTADEVLNDDGHIITLDKFRDEVVNTSKGMDAPNSYHTPYCTSTRLTTLSAQSASTTET</sequence>
<dbReference type="InterPro" id="IPR011992">
    <property type="entry name" value="EF-hand-dom_pair"/>
</dbReference>
<dbReference type="GeneID" id="101713645"/>
<proteinExistence type="predicted"/>
<dbReference type="AlphaFoldDB" id="A0AAX6NYJ6"/>
<keyword evidence="2" id="KW-1185">Reference proteome</keyword>
<feature type="domain" description="EF-hand" evidence="1">
    <location>
        <begin position="64"/>
        <end position="99"/>
    </location>
</feature>